<dbReference type="PANTHER" id="PTHR11070">
    <property type="entry name" value="UVRD / RECB / PCRA DNA HELICASE FAMILY MEMBER"/>
    <property type="match status" value="1"/>
</dbReference>
<evidence type="ECO:0000256" key="4">
    <source>
        <dbReference type="ARBA" id="ARBA00022840"/>
    </source>
</evidence>
<evidence type="ECO:0000256" key="1">
    <source>
        <dbReference type="ARBA" id="ARBA00022741"/>
    </source>
</evidence>
<protein>
    <submittedName>
        <fullName evidence="7">ATP-dependent DNA helicase Rep</fullName>
        <ecNumber evidence="7">3.6.1.-</ecNumber>
    </submittedName>
</protein>
<dbReference type="GO" id="GO:0016787">
    <property type="term" value="F:hydrolase activity"/>
    <property type="evidence" value="ECO:0007669"/>
    <property type="project" value="UniProtKB-UniRule"/>
</dbReference>
<dbReference type="InterPro" id="IPR014016">
    <property type="entry name" value="UvrD-like_ATP-bd"/>
</dbReference>
<dbReference type="CDD" id="cd17932">
    <property type="entry name" value="DEXQc_UvrD"/>
    <property type="match status" value="1"/>
</dbReference>
<dbReference type="EMBL" id="AFQE01000086">
    <property type="protein sequence ID" value="EGQ76561.1"/>
    <property type="molecule type" value="Genomic_DNA"/>
</dbReference>
<dbReference type="InterPro" id="IPR000212">
    <property type="entry name" value="DNA_helicase_UvrD/REP"/>
</dbReference>
<dbReference type="Gene3D" id="3.40.50.300">
    <property type="entry name" value="P-loop containing nucleotide triphosphate hydrolases"/>
    <property type="match status" value="1"/>
</dbReference>
<dbReference type="PANTHER" id="PTHR11070:SF64">
    <property type="entry name" value="ATP-DEPENDENT DNA HELICASE REP"/>
    <property type="match status" value="1"/>
</dbReference>
<dbReference type="AlphaFoldDB" id="A0AA36XL05"/>
<reference evidence="7 8" key="1">
    <citation type="submission" date="2011-05" db="EMBL/GenBank/DDBJ databases">
        <authorList>
            <person name="Muzny D."/>
            <person name="Qin X."/>
            <person name="Deng J."/>
            <person name="Jiang H."/>
            <person name="Liu Y."/>
            <person name="Qu J."/>
            <person name="Song X.-Z."/>
            <person name="Zhang L."/>
            <person name="Thornton R."/>
            <person name="Coyle M."/>
            <person name="Francisco L."/>
            <person name="Jackson L."/>
            <person name="Javaid M."/>
            <person name="Korchina V."/>
            <person name="Kovar C."/>
            <person name="Mata R."/>
            <person name="Mathew T."/>
            <person name="Ngo R."/>
            <person name="Nguyen L."/>
            <person name="Nguyen N."/>
            <person name="Okwuonu G."/>
            <person name="Ongeri F."/>
            <person name="Pham C."/>
            <person name="Simmons D."/>
            <person name="Wilczek-Boney K."/>
            <person name="Hale W."/>
            <person name="Jakkamsetti A."/>
            <person name="Pham P."/>
            <person name="Ruth R."/>
            <person name="San Lucas F."/>
            <person name="Warren J."/>
            <person name="Zhang J."/>
            <person name="Zhao Z."/>
            <person name="Zhou C."/>
            <person name="Zhu D."/>
            <person name="Lee S."/>
            <person name="Bess C."/>
            <person name="Blankenburg K."/>
            <person name="Forbes L."/>
            <person name="Fu Q."/>
            <person name="Gubbala S."/>
            <person name="Hirani K."/>
            <person name="Jayaseelan J.C."/>
            <person name="Lara F."/>
            <person name="Munidasa M."/>
            <person name="Palculict T."/>
            <person name="Patil S."/>
            <person name="Pu L.-L."/>
            <person name="Saada N."/>
            <person name="Tang L."/>
            <person name="Weissenberger G."/>
            <person name="Zhu Y."/>
            <person name="Hemphill L."/>
            <person name="Shang Y."/>
            <person name="Youmans B."/>
            <person name="Ayvaz T."/>
            <person name="Ross M."/>
            <person name="Santibanez J."/>
            <person name="Aqrawi P."/>
            <person name="Gross S."/>
            <person name="Joshi V."/>
            <person name="Fowler G."/>
            <person name="Nazareth L."/>
            <person name="Reid J."/>
            <person name="Worley K."/>
            <person name="Petrosino J."/>
            <person name="Highlander S."/>
            <person name="Gibbs R."/>
        </authorList>
    </citation>
    <scope>NUCLEOTIDE SEQUENCE [LARGE SCALE GENOMIC DNA]</scope>
    <source>
        <strain evidence="7 8">ATCC 33926</strain>
    </source>
</reference>
<keyword evidence="1 5" id="KW-0547">Nucleotide-binding</keyword>
<dbReference type="Pfam" id="PF00580">
    <property type="entry name" value="UvrD-helicase"/>
    <property type="match status" value="1"/>
</dbReference>
<evidence type="ECO:0000256" key="3">
    <source>
        <dbReference type="ARBA" id="ARBA00022806"/>
    </source>
</evidence>
<dbReference type="GO" id="GO:0005524">
    <property type="term" value="F:ATP binding"/>
    <property type="evidence" value="ECO:0007669"/>
    <property type="project" value="UniProtKB-UniRule"/>
</dbReference>
<keyword evidence="4 5" id="KW-0067">ATP-binding</keyword>
<dbReference type="PROSITE" id="PS51198">
    <property type="entry name" value="UVRD_HELICASE_ATP_BIND"/>
    <property type="match status" value="1"/>
</dbReference>
<sequence>MKLNPQQQAAVKYLGGPLLVLAGAGSGKTGVITQKIKHLIVNVGYLPHTVAAITFTNKAATEMQERVAKMLPKSQTRGLTICTFHSLGMKILREEANHIGYKKTSPSSIPPTARKSSANFWAAREKKPYSRRSIRFPCGKTT</sequence>
<evidence type="ECO:0000256" key="2">
    <source>
        <dbReference type="ARBA" id="ARBA00022801"/>
    </source>
</evidence>
<dbReference type="GO" id="GO:0003677">
    <property type="term" value="F:DNA binding"/>
    <property type="evidence" value="ECO:0007669"/>
    <property type="project" value="InterPro"/>
</dbReference>
<name>A0AA36XL05_9NEIS</name>
<organism evidence="7 8">
    <name type="scientific">Neisseria macacae ATCC 33926</name>
    <dbReference type="NCBI Taxonomy" id="997348"/>
    <lineage>
        <taxon>Bacteria</taxon>
        <taxon>Pseudomonadati</taxon>
        <taxon>Pseudomonadota</taxon>
        <taxon>Betaproteobacteria</taxon>
        <taxon>Neisseriales</taxon>
        <taxon>Neisseriaceae</taxon>
        <taxon>Neisseria</taxon>
    </lineage>
</organism>
<dbReference type="Proteomes" id="UP000004982">
    <property type="component" value="Unassembled WGS sequence"/>
</dbReference>
<feature type="binding site" evidence="5">
    <location>
        <begin position="22"/>
        <end position="29"/>
    </location>
    <ligand>
        <name>ATP</name>
        <dbReference type="ChEBI" id="CHEBI:30616"/>
    </ligand>
</feature>
<dbReference type="GO" id="GO:0043138">
    <property type="term" value="F:3'-5' DNA helicase activity"/>
    <property type="evidence" value="ECO:0007669"/>
    <property type="project" value="TreeGrafter"/>
</dbReference>
<gene>
    <name evidence="7" type="ORF">HMPREF9418_1812</name>
</gene>
<evidence type="ECO:0000259" key="6">
    <source>
        <dbReference type="PROSITE" id="PS51198"/>
    </source>
</evidence>
<feature type="domain" description="UvrD-like helicase ATP-binding" evidence="6">
    <location>
        <begin position="1"/>
        <end position="142"/>
    </location>
</feature>
<proteinExistence type="predicted"/>
<evidence type="ECO:0000256" key="5">
    <source>
        <dbReference type="PROSITE-ProRule" id="PRU00560"/>
    </source>
</evidence>
<dbReference type="InterPro" id="IPR027417">
    <property type="entry name" value="P-loop_NTPase"/>
</dbReference>
<keyword evidence="3 5" id="KW-0347">Helicase</keyword>
<evidence type="ECO:0000313" key="7">
    <source>
        <dbReference type="EMBL" id="EGQ76561.1"/>
    </source>
</evidence>
<accession>A0AA36XL05</accession>
<comment type="caution">
    <text evidence="7">The sequence shown here is derived from an EMBL/GenBank/DDBJ whole genome shotgun (WGS) entry which is preliminary data.</text>
</comment>
<dbReference type="GO" id="GO:0000725">
    <property type="term" value="P:recombinational repair"/>
    <property type="evidence" value="ECO:0007669"/>
    <property type="project" value="TreeGrafter"/>
</dbReference>
<dbReference type="GO" id="GO:0005829">
    <property type="term" value="C:cytosol"/>
    <property type="evidence" value="ECO:0007669"/>
    <property type="project" value="TreeGrafter"/>
</dbReference>
<dbReference type="SUPFAM" id="SSF52540">
    <property type="entry name" value="P-loop containing nucleoside triphosphate hydrolases"/>
    <property type="match status" value="1"/>
</dbReference>
<dbReference type="EC" id="3.6.1.-" evidence="7"/>
<keyword evidence="2 5" id="KW-0378">Hydrolase</keyword>
<evidence type="ECO:0000313" key="8">
    <source>
        <dbReference type="Proteomes" id="UP000004982"/>
    </source>
</evidence>